<dbReference type="EMBL" id="JBHSHC010000153">
    <property type="protein sequence ID" value="MFC4769971.1"/>
    <property type="molecule type" value="Genomic_DNA"/>
</dbReference>
<organism evidence="2 3">
    <name type="scientific">Effusibacillus consociatus</name>
    <dbReference type="NCBI Taxonomy" id="1117041"/>
    <lineage>
        <taxon>Bacteria</taxon>
        <taxon>Bacillati</taxon>
        <taxon>Bacillota</taxon>
        <taxon>Bacilli</taxon>
        <taxon>Bacillales</taxon>
        <taxon>Alicyclobacillaceae</taxon>
        <taxon>Effusibacillus</taxon>
    </lineage>
</organism>
<dbReference type="SUPFAM" id="SSF51658">
    <property type="entry name" value="Xylose isomerase-like"/>
    <property type="match status" value="1"/>
</dbReference>
<protein>
    <submittedName>
        <fullName evidence="2">Sugar phosphate isomerase/epimerase family protein</fullName>
    </submittedName>
</protein>
<name>A0ABV9Q7A7_9BACL</name>
<evidence type="ECO:0000313" key="3">
    <source>
        <dbReference type="Proteomes" id="UP001596002"/>
    </source>
</evidence>
<dbReference type="GO" id="GO:0016853">
    <property type="term" value="F:isomerase activity"/>
    <property type="evidence" value="ECO:0007669"/>
    <property type="project" value="UniProtKB-KW"/>
</dbReference>
<dbReference type="PANTHER" id="PTHR12110:SF21">
    <property type="entry name" value="XYLOSE ISOMERASE-LIKE TIM BARREL DOMAIN-CONTAINING PROTEIN"/>
    <property type="match status" value="1"/>
</dbReference>
<dbReference type="Pfam" id="PF01261">
    <property type="entry name" value="AP_endonuc_2"/>
    <property type="match status" value="1"/>
</dbReference>
<accession>A0ABV9Q7A7</accession>
<keyword evidence="3" id="KW-1185">Reference proteome</keyword>
<feature type="domain" description="Xylose isomerase-like TIM barrel" evidence="1">
    <location>
        <begin position="20"/>
        <end position="309"/>
    </location>
</feature>
<dbReference type="Gene3D" id="3.20.20.150">
    <property type="entry name" value="Divalent-metal-dependent TIM barrel enzymes"/>
    <property type="match status" value="1"/>
</dbReference>
<dbReference type="PANTHER" id="PTHR12110">
    <property type="entry name" value="HYDROXYPYRUVATE ISOMERASE"/>
    <property type="match status" value="1"/>
</dbReference>
<gene>
    <name evidence="2" type="ORF">ACFO8Q_22045</name>
</gene>
<sequence>MKLGVFTVLFQQMPFEAMLDHVKAHGLDAVEIGTGNYPGDAHCNPDVLLEDADARRKWKNAIEDRGLMVSALSCHGNPLHPNKEIAKGFHETYVKTVKLAQLLEIPVINVFSGCPGDHEDAKYPNWPISAWPHDYTEVLEWQWREKVIPYWREWGTFAARHGVKLAFEMHGGFSVHTPATLLRLREAVGEVVGANFDPSHMYWQGIDPIQAIRVLGKENAIHHFHAKDTIIDPTNVNTHGLLDAQSFRNVQERSWIFRTVGYGHDLKHWADIVSALRLVGYDYVLSIEHEDALMSVEEGVRKGVANLKQVILNDPVTEAWWA</sequence>
<evidence type="ECO:0000313" key="2">
    <source>
        <dbReference type="EMBL" id="MFC4769971.1"/>
    </source>
</evidence>
<dbReference type="InterPro" id="IPR050312">
    <property type="entry name" value="IolE/XylAMocC-like"/>
</dbReference>
<reference evidence="3" key="1">
    <citation type="journal article" date="2019" name="Int. J. Syst. Evol. Microbiol.">
        <title>The Global Catalogue of Microorganisms (GCM) 10K type strain sequencing project: providing services to taxonomists for standard genome sequencing and annotation.</title>
        <authorList>
            <consortium name="The Broad Institute Genomics Platform"/>
            <consortium name="The Broad Institute Genome Sequencing Center for Infectious Disease"/>
            <person name="Wu L."/>
            <person name="Ma J."/>
        </authorList>
    </citation>
    <scope>NUCLEOTIDE SEQUENCE [LARGE SCALE GENOMIC DNA]</scope>
    <source>
        <strain evidence="3">WYCCWR 12678</strain>
    </source>
</reference>
<dbReference type="Proteomes" id="UP001596002">
    <property type="component" value="Unassembled WGS sequence"/>
</dbReference>
<evidence type="ECO:0000259" key="1">
    <source>
        <dbReference type="Pfam" id="PF01261"/>
    </source>
</evidence>
<keyword evidence="2" id="KW-0413">Isomerase</keyword>
<proteinExistence type="predicted"/>
<comment type="caution">
    <text evidence="2">The sequence shown here is derived from an EMBL/GenBank/DDBJ whole genome shotgun (WGS) entry which is preliminary data.</text>
</comment>
<dbReference type="InterPro" id="IPR036237">
    <property type="entry name" value="Xyl_isomerase-like_sf"/>
</dbReference>
<dbReference type="RefSeq" id="WP_380029109.1">
    <property type="nucleotide sequence ID" value="NZ_JBHSHC010000153.1"/>
</dbReference>
<dbReference type="InterPro" id="IPR013022">
    <property type="entry name" value="Xyl_isomerase-like_TIM-brl"/>
</dbReference>